<protein>
    <submittedName>
        <fullName evidence="2">Uncharacterized protein</fullName>
    </submittedName>
</protein>
<accession>A0A0A9CT52</accession>
<reference evidence="2" key="1">
    <citation type="submission" date="2014-09" db="EMBL/GenBank/DDBJ databases">
        <authorList>
            <person name="Magalhaes I.L.F."/>
            <person name="Oliveira U."/>
            <person name="Santos F.R."/>
            <person name="Vidigal T.H.D.A."/>
            <person name="Brescovit A.D."/>
            <person name="Santos A.J."/>
        </authorList>
    </citation>
    <scope>NUCLEOTIDE SEQUENCE</scope>
    <source>
        <tissue evidence="2">Shoot tissue taken approximately 20 cm above the soil surface</tissue>
    </source>
</reference>
<organism evidence="2">
    <name type="scientific">Arundo donax</name>
    <name type="common">Giant reed</name>
    <name type="synonym">Donax arundinaceus</name>
    <dbReference type="NCBI Taxonomy" id="35708"/>
    <lineage>
        <taxon>Eukaryota</taxon>
        <taxon>Viridiplantae</taxon>
        <taxon>Streptophyta</taxon>
        <taxon>Embryophyta</taxon>
        <taxon>Tracheophyta</taxon>
        <taxon>Spermatophyta</taxon>
        <taxon>Magnoliopsida</taxon>
        <taxon>Liliopsida</taxon>
        <taxon>Poales</taxon>
        <taxon>Poaceae</taxon>
        <taxon>PACMAD clade</taxon>
        <taxon>Arundinoideae</taxon>
        <taxon>Arundineae</taxon>
        <taxon>Arundo</taxon>
    </lineage>
</organism>
<keyword evidence="1" id="KW-0472">Membrane</keyword>
<evidence type="ECO:0000256" key="1">
    <source>
        <dbReference type="SAM" id="Phobius"/>
    </source>
</evidence>
<evidence type="ECO:0000313" key="2">
    <source>
        <dbReference type="EMBL" id="JAD78786.1"/>
    </source>
</evidence>
<reference evidence="2" key="2">
    <citation type="journal article" date="2015" name="Data Brief">
        <title>Shoot transcriptome of the giant reed, Arundo donax.</title>
        <authorList>
            <person name="Barrero R.A."/>
            <person name="Guerrero F.D."/>
            <person name="Moolhuijzen P."/>
            <person name="Goolsby J.A."/>
            <person name="Tidwell J."/>
            <person name="Bellgard S.E."/>
            <person name="Bellgard M.I."/>
        </authorList>
    </citation>
    <scope>NUCLEOTIDE SEQUENCE</scope>
    <source>
        <tissue evidence="2">Shoot tissue taken approximately 20 cm above the soil surface</tissue>
    </source>
</reference>
<dbReference type="AlphaFoldDB" id="A0A0A9CT52"/>
<feature type="transmembrane region" description="Helical" evidence="1">
    <location>
        <begin position="21"/>
        <end position="40"/>
    </location>
</feature>
<dbReference type="EMBL" id="GBRH01219109">
    <property type="protein sequence ID" value="JAD78786.1"/>
    <property type="molecule type" value="Transcribed_RNA"/>
</dbReference>
<keyword evidence="1" id="KW-0812">Transmembrane</keyword>
<name>A0A0A9CT52_ARUDO</name>
<proteinExistence type="predicted"/>
<sequence>MIGNHQNQVLHLQLSLLLAKHVYACFSLIFLTIAVLIFFCPSSSLTRNRFAYDIVHIF</sequence>
<keyword evidence="1" id="KW-1133">Transmembrane helix</keyword>